<gene>
    <name evidence="2" type="ORF">BSTOLATCC_MIC48052</name>
</gene>
<dbReference type="SMART" id="SM01272">
    <property type="entry name" value="LsmAD"/>
    <property type="match status" value="1"/>
</dbReference>
<evidence type="ECO:0000313" key="2">
    <source>
        <dbReference type="EMBL" id="CAG9329226.1"/>
    </source>
</evidence>
<dbReference type="GO" id="GO:0034063">
    <property type="term" value="P:stress granule assembly"/>
    <property type="evidence" value="ECO:0007669"/>
    <property type="project" value="TreeGrafter"/>
</dbReference>
<dbReference type="GO" id="GO:0003729">
    <property type="term" value="F:mRNA binding"/>
    <property type="evidence" value="ECO:0007669"/>
    <property type="project" value="TreeGrafter"/>
</dbReference>
<dbReference type="Proteomes" id="UP001162131">
    <property type="component" value="Unassembled WGS sequence"/>
</dbReference>
<comment type="caution">
    <text evidence="2">The sequence shown here is derived from an EMBL/GenBank/DDBJ whole genome shotgun (WGS) entry which is preliminary data.</text>
</comment>
<proteinExistence type="predicted"/>
<protein>
    <recommendedName>
        <fullName evidence="1">LsmAD domain-containing protein</fullName>
    </recommendedName>
</protein>
<feature type="domain" description="LsmAD" evidence="1">
    <location>
        <begin position="141"/>
        <end position="202"/>
    </location>
</feature>
<dbReference type="InterPro" id="IPR009604">
    <property type="entry name" value="LsmAD_domain"/>
</dbReference>
<name>A0AAU9K7U5_9CILI</name>
<dbReference type="EMBL" id="CAJZBQ010000047">
    <property type="protein sequence ID" value="CAG9329226.1"/>
    <property type="molecule type" value="Genomic_DNA"/>
</dbReference>
<dbReference type="InterPro" id="IPR045117">
    <property type="entry name" value="ATXN2-like"/>
</dbReference>
<dbReference type="AlphaFoldDB" id="A0AAU9K7U5"/>
<reference evidence="2" key="1">
    <citation type="submission" date="2021-09" db="EMBL/GenBank/DDBJ databases">
        <authorList>
            <consortium name="AG Swart"/>
            <person name="Singh M."/>
            <person name="Singh A."/>
            <person name="Seah K."/>
            <person name="Emmerich C."/>
        </authorList>
    </citation>
    <scope>NUCLEOTIDE SEQUENCE</scope>
    <source>
        <strain evidence="2">ATCC30299</strain>
    </source>
</reference>
<dbReference type="GO" id="GO:0010494">
    <property type="term" value="C:cytoplasmic stress granule"/>
    <property type="evidence" value="ECO:0007669"/>
    <property type="project" value="TreeGrafter"/>
</dbReference>
<dbReference type="PANTHER" id="PTHR12854">
    <property type="entry name" value="ATAXIN 2-RELATED"/>
    <property type="match status" value="1"/>
</dbReference>
<sequence length="362" mass="42168">MERGKEPRSNIRQTSQELQKLLMRSLTLILGKNCKVTTTAGATYKGLIHTYTSNGIILYQNRNPQESIKPIKFSLKDLISIEANSITVAPQKKFKTDREITKSNKKYSRQLQKWESDAPIEETLSKSNEPWDQFKANKEKFNYKSTYSEDIYTTAKVDPRELTEEQLKKAQKVEEELLGTKIEEEFEDVEDEEKKFGAVLGSGRYEENNSQSPPRITRDRAVSIAGDFSIEDYKKFREHLLRNKISISTEMETVNSLCPMIAADNKEEVLREFVKFKRERLPSRREIMEDLKKSSKIIDELFKKMPEMMKKDERKPKGVIDLFISGWKNCERDTEVQIWPSFNRHLTTSSTVPPRVTANLYK</sequence>
<keyword evidence="3" id="KW-1185">Reference proteome</keyword>
<organism evidence="2 3">
    <name type="scientific">Blepharisma stoltei</name>
    <dbReference type="NCBI Taxonomy" id="1481888"/>
    <lineage>
        <taxon>Eukaryota</taxon>
        <taxon>Sar</taxon>
        <taxon>Alveolata</taxon>
        <taxon>Ciliophora</taxon>
        <taxon>Postciliodesmatophora</taxon>
        <taxon>Heterotrichea</taxon>
        <taxon>Heterotrichida</taxon>
        <taxon>Blepharismidae</taxon>
        <taxon>Blepharisma</taxon>
    </lineage>
</organism>
<dbReference type="PANTHER" id="PTHR12854:SF7">
    <property type="entry name" value="ATAXIN-2 HOMOLOG"/>
    <property type="match status" value="1"/>
</dbReference>
<evidence type="ECO:0000313" key="3">
    <source>
        <dbReference type="Proteomes" id="UP001162131"/>
    </source>
</evidence>
<accession>A0AAU9K7U5</accession>
<evidence type="ECO:0000259" key="1">
    <source>
        <dbReference type="SMART" id="SM01272"/>
    </source>
</evidence>